<evidence type="ECO:0000313" key="1">
    <source>
        <dbReference type="EMBL" id="CAA3009040.1"/>
    </source>
</evidence>
<dbReference type="PANTHER" id="PTHR34966:SF1">
    <property type="entry name" value="OS04G0508100 PROTEIN"/>
    <property type="match status" value="1"/>
</dbReference>
<evidence type="ECO:0000313" key="2">
    <source>
        <dbReference type="Proteomes" id="UP000594638"/>
    </source>
</evidence>
<dbReference type="PANTHER" id="PTHR34966">
    <property type="entry name" value="OSJNBA0043L24.15 PROTEIN"/>
    <property type="match status" value="1"/>
</dbReference>
<name>A0A8S0TZB5_OLEEU</name>
<sequence length="235" mass="26206">MEMARTYKSLLPLLASSFQLQAIPVGLPGFGISPVGMGGSLGLRLPQNRALGNAICSAIKLHAFSRSSRLHWSLVCHSQCDELETHFVLPHPPIKQRAWSSPCGALAWNKTKRVGVFWEEKLENVLMGEPVVFDDERLKVSYETQELGFRRSIAHSKPTVNSRMAGGGNFLNRVLSYLANELIVNGLANSPKFQRFAVRTSKRIEDISNMAAQQKKDIAEQVKDASKHFESFKNQ</sequence>
<proteinExistence type="predicted"/>
<dbReference type="OrthoDB" id="2101583at2759"/>
<gene>
    <name evidence="1" type="ORF">OLEA9_A082164</name>
</gene>
<accession>A0A8S0TZB5</accession>
<comment type="caution">
    <text evidence="1">The sequence shown here is derived from an EMBL/GenBank/DDBJ whole genome shotgun (WGS) entry which is preliminary data.</text>
</comment>
<protein>
    <submittedName>
        <fullName evidence="1">Uncharacterized protein</fullName>
    </submittedName>
</protein>
<dbReference type="Proteomes" id="UP000594638">
    <property type="component" value="Unassembled WGS sequence"/>
</dbReference>
<dbReference type="Gramene" id="OE9A082164T1">
    <property type="protein sequence ID" value="OE9A082164C1"/>
    <property type="gene ID" value="OE9A082164"/>
</dbReference>
<reference evidence="1 2" key="1">
    <citation type="submission" date="2019-12" db="EMBL/GenBank/DDBJ databases">
        <authorList>
            <person name="Alioto T."/>
            <person name="Alioto T."/>
            <person name="Gomez Garrido J."/>
        </authorList>
    </citation>
    <scope>NUCLEOTIDE SEQUENCE [LARGE SCALE GENOMIC DNA]</scope>
</reference>
<keyword evidence="2" id="KW-1185">Reference proteome</keyword>
<organism evidence="1 2">
    <name type="scientific">Olea europaea subsp. europaea</name>
    <dbReference type="NCBI Taxonomy" id="158383"/>
    <lineage>
        <taxon>Eukaryota</taxon>
        <taxon>Viridiplantae</taxon>
        <taxon>Streptophyta</taxon>
        <taxon>Embryophyta</taxon>
        <taxon>Tracheophyta</taxon>
        <taxon>Spermatophyta</taxon>
        <taxon>Magnoliopsida</taxon>
        <taxon>eudicotyledons</taxon>
        <taxon>Gunneridae</taxon>
        <taxon>Pentapetalae</taxon>
        <taxon>asterids</taxon>
        <taxon>lamiids</taxon>
        <taxon>Lamiales</taxon>
        <taxon>Oleaceae</taxon>
        <taxon>Oleeae</taxon>
        <taxon>Olea</taxon>
    </lineage>
</organism>
<dbReference type="AlphaFoldDB" id="A0A8S0TZB5"/>
<dbReference type="EMBL" id="CACTIH010007310">
    <property type="protein sequence ID" value="CAA3009040.1"/>
    <property type="molecule type" value="Genomic_DNA"/>
</dbReference>